<feature type="transmembrane region" description="Helical" evidence="9">
    <location>
        <begin position="12"/>
        <end position="32"/>
    </location>
</feature>
<keyword evidence="4" id="KW-0479">Metal-binding</keyword>
<dbReference type="InterPro" id="IPR036691">
    <property type="entry name" value="Endo/exonu/phosph_ase_sf"/>
</dbReference>
<dbReference type="PANTHER" id="PTHR15822:SF4">
    <property type="entry name" value="TYROSYL-DNA PHOSPHODIESTERASE 2"/>
    <property type="match status" value="1"/>
</dbReference>
<proteinExistence type="predicted"/>
<feature type="transmembrane region" description="Helical" evidence="9">
    <location>
        <begin position="68"/>
        <end position="86"/>
    </location>
</feature>
<dbReference type="Proteomes" id="UP000663935">
    <property type="component" value="Chromosome"/>
</dbReference>
<keyword evidence="9" id="KW-0472">Membrane</keyword>
<dbReference type="InterPro" id="IPR051547">
    <property type="entry name" value="TDP2-like"/>
</dbReference>
<feature type="domain" description="Endonuclease/exonuclease/phosphatase" evidence="10">
    <location>
        <begin position="128"/>
        <end position="328"/>
    </location>
</feature>
<dbReference type="GO" id="GO:0004519">
    <property type="term" value="F:endonuclease activity"/>
    <property type="evidence" value="ECO:0007669"/>
    <property type="project" value="UniProtKB-KW"/>
</dbReference>
<evidence type="ECO:0000313" key="11">
    <source>
        <dbReference type="EMBL" id="QTD38127.1"/>
    </source>
</evidence>
<evidence type="ECO:0000256" key="9">
    <source>
        <dbReference type="SAM" id="Phobius"/>
    </source>
</evidence>
<sequence>MKNLSFIDKIFYLLNSLLATLLLLSYLLPFISPSTIPFFAVLSLFVPVLIIINLVFFVYWLIKLKKQAFLSAFVLIIGWFSSPPFYKISSRSSSLNSDVKVMSYNVKAFDLFTNKKNDAETENTGFTFIKDKDPDILAIQEYYQSTKILLSYPYKFIKRKNDKGKFGMAIYSKYKIVNSGSLDFKNTSNNIIYADVVKQKDTIRVYNLHLESLRIKPNEENFGQENSEKLLKRVTNSFKKQVEQTNLFLTHEQQWKGKKIICGDFNNTAYSWVYNQITKSKKDAFTEAGQGLGKTFNYWFPMRIDFILTDENAIVNQFKSFSEKFSDHFPIQAKINWK</sequence>
<keyword evidence="5" id="KW-0227">DNA damage</keyword>
<dbReference type="Gene3D" id="3.60.10.10">
    <property type="entry name" value="Endonuclease/exonuclease/phosphatase"/>
    <property type="match status" value="1"/>
</dbReference>
<dbReference type="InterPro" id="IPR005135">
    <property type="entry name" value="Endo/exonuclease/phosphatase"/>
</dbReference>
<dbReference type="Pfam" id="PF03372">
    <property type="entry name" value="Exo_endo_phos"/>
    <property type="match status" value="1"/>
</dbReference>
<dbReference type="PANTHER" id="PTHR15822">
    <property type="entry name" value="TRAF AND TNF RECEPTOR-ASSOCIATED PROTEIN"/>
    <property type="match status" value="1"/>
</dbReference>
<dbReference type="EMBL" id="CP071795">
    <property type="protein sequence ID" value="QTD38127.1"/>
    <property type="molecule type" value="Genomic_DNA"/>
</dbReference>
<keyword evidence="9" id="KW-0812">Transmembrane</keyword>
<keyword evidence="3" id="KW-0540">Nuclease</keyword>
<protein>
    <submittedName>
        <fullName evidence="11">Endonuclease/exonuclease/phosphatase family protein</fullName>
    </submittedName>
</protein>
<keyword evidence="9" id="KW-1133">Transmembrane helix</keyword>
<reference evidence="11 12" key="1">
    <citation type="submission" date="2021-03" db="EMBL/GenBank/DDBJ databases">
        <title>Complete genome of Polaribacter_sp.G4M1.</title>
        <authorList>
            <person name="Jeong S.W."/>
            <person name="Bae J.W."/>
        </authorList>
    </citation>
    <scope>NUCLEOTIDE SEQUENCE [LARGE SCALE GENOMIC DNA]</scope>
    <source>
        <strain evidence="11 12">G4M1</strain>
    </source>
</reference>
<keyword evidence="6" id="KW-0378">Hydrolase</keyword>
<evidence type="ECO:0000256" key="2">
    <source>
        <dbReference type="ARBA" id="ARBA00001946"/>
    </source>
</evidence>
<evidence type="ECO:0000256" key="4">
    <source>
        <dbReference type="ARBA" id="ARBA00022723"/>
    </source>
</evidence>
<dbReference type="RefSeq" id="WP_207972268.1">
    <property type="nucleotide sequence ID" value="NZ_CP071795.1"/>
</dbReference>
<keyword evidence="12" id="KW-1185">Reference proteome</keyword>
<keyword evidence="11" id="KW-0255">Endonuclease</keyword>
<feature type="transmembrane region" description="Helical" evidence="9">
    <location>
        <begin position="38"/>
        <end position="61"/>
    </location>
</feature>
<comment type="cofactor">
    <cofactor evidence="1">
        <name>Mn(2+)</name>
        <dbReference type="ChEBI" id="CHEBI:29035"/>
    </cofactor>
</comment>
<evidence type="ECO:0000256" key="8">
    <source>
        <dbReference type="ARBA" id="ARBA00023204"/>
    </source>
</evidence>
<evidence type="ECO:0000256" key="3">
    <source>
        <dbReference type="ARBA" id="ARBA00022722"/>
    </source>
</evidence>
<dbReference type="CDD" id="cd09084">
    <property type="entry name" value="EEP-2"/>
    <property type="match status" value="1"/>
</dbReference>
<dbReference type="SUPFAM" id="SSF56219">
    <property type="entry name" value="DNase I-like"/>
    <property type="match status" value="1"/>
</dbReference>
<keyword evidence="8" id="KW-0234">DNA repair</keyword>
<organism evidence="11 12">
    <name type="scientific">Polaribacter batillariae</name>
    <dbReference type="NCBI Taxonomy" id="2808900"/>
    <lineage>
        <taxon>Bacteria</taxon>
        <taxon>Pseudomonadati</taxon>
        <taxon>Bacteroidota</taxon>
        <taxon>Flavobacteriia</taxon>
        <taxon>Flavobacteriales</taxon>
        <taxon>Flavobacteriaceae</taxon>
    </lineage>
</organism>
<evidence type="ECO:0000256" key="6">
    <source>
        <dbReference type="ARBA" id="ARBA00022801"/>
    </source>
</evidence>
<evidence type="ECO:0000256" key="7">
    <source>
        <dbReference type="ARBA" id="ARBA00022842"/>
    </source>
</evidence>
<comment type="cofactor">
    <cofactor evidence="2">
        <name>Mg(2+)</name>
        <dbReference type="ChEBI" id="CHEBI:18420"/>
    </cofactor>
</comment>
<name>A0ABX7SW53_9FLAO</name>
<keyword evidence="7" id="KW-0460">Magnesium</keyword>
<evidence type="ECO:0000259" key="10">
    <source>
        <dbReference type="Pfam" id="PF03372"/>
    </source>
</evidence>
<gene>
    <name evidence="11" type="ORF">JL193_02135</name>
</gene>
<accession>A0ABX7SW53</accession>
<evidence type="ECO:0000313" key="12">
    <source>
        <dbReference type="Proteomes" id="UP000663935"/>
    </source>
</evidence>
<evidence type="ECO:0000256" key="1">
    <source>
        <dbReference type="ARBA" id="ARBA00001936"/>
    </source>
</evidence>
<evidence type="ECO:0000256" key="5">
    <source>
        <dbReference type="ARBA" id="ARBA00022763"/>
    </source>
</evidence>